<proteinExistence type="predicted"/>
<gene>
    <name evidence="4" type="ORF">BDZ31_000635</name>
</gene>
<feature type="region of interest" description="Disordered" evidence="1">
    <location>
        <begin position="57"/>
        <end position="95"/>
    </location>
</feature>
<evidence type="ECO:0000313" key="5">
    <source>
        <dbReference type="Proteomes" id="UP000585272"/>
    </source>
</evidence>
<evidence type="ECO:0000256" key="3">
    <source>
        <dbReference type="SAM" id="SignalP"/>
    </source>
</evidence>
<feature type="transmembrane region" description="Helical" evidence="2">
    <location>
        <begin position="470"/>
        <end position="490"/>
    </location>
</feature>
<feature type="transmembrane region" description="Helical" evidence="2">
    <location>
        <begin position="355"/>
        <end position="375"/>
    </location>
</feature>
<comment type="caution">
    <text evidence="4">The sequence shown here is derived from an EMBL/GenBank/DDBJ whole genome shotgun (WGS) entry which is preliminary data.</text>
</comment>
<reference evidence="4 5" key="1">
    <citation type="submission" date="2020-08" db="EMBL/GenBank/DDBJ databases">
        <title>Genomic Encyclopedia of Archaeal and Bacterial Type Strains, Phase II (KMG-II): from individual species to whole genera.</title>
        <authorList>
            <person name="Goeker M."/>
        </authorList>
    </citation>
    <scope>NUCLEOTIDE SEQUENCE [LARGE SCALE GENOMIC DNA]</scope>
    <source>
        <strain evidence="4 5">DSM 23288</strain>
    </source>
</reference>
<feature type="transmembrane region" description="Helical" evidence="2">
    <location>
        <begin position="186"/>
        <end position="203"/>
    </location>
</feature>
<feature type="compositionally biased region" description="Low complexity" evidence="1">
    <location>
        <begin position="600"/>
        <end position="611"/>
    </location>
</feature>
<evidence type="ECO:0000313" key="4">
    <source>
        <dbReference type="EMBL" id="MBB4661062.1"/>
    </source>
</evidence>
<feature type="transmembrane region" description="Helical" evidence="2">
    <location>
        <begin position="239"/>
        <end position="255"/>
    </location>
</feature>
<dbReference type="EMBL" id="JACHNU010000001">
    <property type="protein sequence ID" value="MBB4661062.1"/>
    <property type="molecule type" value="Genomic_DNA"/>
</dbReference>
<feature type="signal peptide" evidence="3">
    <location>
        <begin position="1"/>
        <end position="24"/>
    </location>
</feature>
<accession>A0A840I935</accession>
<feature type="chain" id="PRO_5038438466" description="DUF2029 domain-containing protein" evidence="3">
    <location>
        <begin position="25"/>
        <end position="629"/>
    </location>
</feature>
<dbReference type="RefSeq" id="WP_183338902.1">
    <property type="nucleotide sequence ID" value="NZ_JACHNU010000001.1"/>
</dbReference>
<feature type="transmembrane region" description="Helical" evidence="2">
    <location>
        <begin position="267"/>
        <end position="288"/>
    </location>
</feature>
<feature type="compositionally biased region" description="Low complexity" evidence="1">
    <location>
        <begin position="57"/>
        <end position="75"/>
    </location>
</feature>
<feature type="transmembrane region" description="Helical" evidence="2">
    <location>
        <begin position="523"/>
        <end position="542"/>
    </location>
</feature>
<keyword evidence="5" id="KW-1185">Reference proteome</keyword>
<keyword evidence="3" id="KW-0732">Signal</keyword>
<protein>
    <recommendedName>
        <fullName evidence="6">DUF2029 domain-containing protein</fullName>
    </recommendedName>
</protein>
<dbReference type="Proteomes" id="UP000585272">
    <property type="component" value="Unassembled WGS sequence"/>
</dbReference>
<evidence type="ECO:0008006" key="6">
    <source>
        <dbReference type="Google" id="ProtNLM"/>
    </source>
</evidence>
<feature type="compositionally biased region" description="Pro residues" evidence="1">
    <location>
        <begin position="85"/>
        <end position="94"/>
    </location>
</feature>
<feature type="region of interest" description="Disordered" evidence="1">
    <location>
        <begin position="600"/>
        <end position="629"/>
    </location>
</feature>
<sequence>MRRAAALIAAVALVAVLICAPPFAAPAAAQSVPGATTAATEAMPPPLVKPAQLGATVQGATAATAPPSGATSTPTETDPNALATPPSPAIPPPGRRLSARQAIAIADAIPKIRAEVADHPGSYPTAYTKGAVQWQVSYFSRDRREIGQVLIDDLTGEVREAWTGYQVPWTMARGYEGAFGRRVNAWYVWGPMCLLFVAPFVPWRRRPSWLHLDLLVLLSFSVSLAFFNDARIGLSTPLIYPPLLYFLLRMLAVARRGGLRRPEPLRLLVPVSWLAVALVFLIGFRVGLNVTNSNVIDVGYSGVIGANKLVEGEPLYGGWPRDNAHGDTYGPVNYLAYVPFERIFGWSGRWDDLPAAHAAAVVFDLLTIGALFLLGRRIRGPSLGLVLAYAWAAFPFTLYVSTTNGNDALVALLVVCALLVAQRPAARGAVAALAGLTKFAPLALAPLLARTPVDAIPRGAASARRGVRAFLAYAAAFVVVAVVVMLPVIVEGNWRTFWDHTLGFQRDRGSPFSIWGLWGGLDVVQTAVQLAAVLFAATLAFVPRRRTLIQTAAFGAAVLIALQLSLTYWFYLYIVWFFPLVLVALLGRHDGVTWRGAPAAAPATAGAPGSAEAGGGGDEQLLDPVGAQR</sequence>
<evidence type="ECO:0000256" key="2">
    <source>
        <dbReference type="SAM" id="Phobius"/>
    </source>
</evidence>
<feature type="transmembrane region" description="Helical" evidence="2">
    <location>
        <begin position="210"/>
        <end position="227"/>
    </location>
</feature>
<name>A0A840I935_9ACTN</name>
<feature type="transmembrane region" description="Helical" evidence="2">
    <location>
        <begin position="382"/>
        <end position="402"/>
    </location>
</feature>
<keyword evidence="2" id="KW-1133">Transmembrane helix</keyword>
<organism evidence="4 5">
    <name type="scientific">Conexibacter arvalis</name>
    <dbReference type="NCBI Taxonomy" id="912552"/>
    <lineage>
        <taxon>Bacteria</taxon>
        <taxon>Bacillati</taxon>
        <taxon>Actinomycetota</taxon>
        <taxon>Thermoleophilia</taxon>
        <taxon>Solirubrobacterales</taxon>
        <taxon>Conexibacteraceae</taxon>
        <taxon>Conexibacter</taxon>
    </lineage>
</organism>
<keyword evidence="2" id="KW-0812">Transmembrane</keyword>
<keyword evidence="2" id="KW-0472">Membrane</keyword>
<evidence type="ECO:0000256" key="1">
    <source>
        <dbReference type="SAM" id="MobiDB-lite"/>
    </source>
</evidence>
<dbReference type="AlphaFoldDB" id="A0A840I935"/>